<keyword evidence="2" id="KW-1185">Reference proteome</keyword>
<protein>
    <submittedName>
        <fullName evidence="1">Uncharacterized protein</fullName>
    </submittedName>
</protein>
<evidence type="ECO:0000313" key="1">
    <source>
        <dbReference type="EMBL" id="KAB1203166.1"/>
    </source>
</evidence>
<name>A0A6A1USR0_9ROSI</name>
<dbReference type="EMBL" id="RXIC02000026">
    <property type="protein sequence ID" value="KAB1203166.1"/>
    <property type="molecule type" value="Genomic_DNA"/>
</dbReference>
<organism evidence="1 2">
    <name type="scientific">Morella rubra</name>
    <name type="common">Chinese bayberry</name>
    <dbReference type="NCBI Taxonomy" id="262757"/>
    <lineage>
        <taxon>Eukaryota</taxon>
        <taxon>Viridiplantae</taxon>
        <taxon>Streptophyta</taxon>
        <taxon>Embryophyta</taxon>
        <taxon>Tracheophyta</taxon>
        <taxon>Spermatophyta</taxon>
        <taxon>Magnoliopsida</taxon>
        <taxon>eudicotyledons</taxon>
        <taxon>Gunneridae</taxon>
        <taxon>Pentapetalae</taxon>
        <taxon>rosids</taxon>
        <taxon>fabids</taxon>
        <taxon>Fagales</taxon>
        <taxon>Myricaceae</taxon>
        <taxon>Morella</taxon>
    </lineage>
</organism>
<dbReference type="Proteomes" id="UP000516437">
    <property type="component" value="Chromosome 8"/>
</dbReference>
<dbReference type="AlphaFoldDB" id="A0A6A1USR0"/>
<reference evidence="1 2" key="1">
    <citation type="journal article" date="2019" name="Plant Biotechnol. J.">
        <title>The red bayberry genome and genetic basis of sex determination.</title>
        <authorList>
            <person name="Jia H.M."/>
            <person name="Jia H.J."/>
            <person name="Cai Q.L."/>
            <person name="Wang Y."/>
            <person name="Zhao H.B."/>
            <person name="Yang W.F."/>
            <person name="Wang G.Y."/>
            <person name="Li Y.H."/>
            <person name="Zhan D.L."/>
            <person name="Shen Y.T."/>
            <person name="Niu Q.F."/>
            <person name="Chang L."/>
            <person name="Qiu J."/>
            <person name="Zhao L."/>
            <person name="Xie H.B."/>
            <person name="Fu W.Y."/>
            <person name="Jin J."/>
            <person name="Li X.W."/>
            <person name="Jiao Y."/>
            <person name="Zhou C.C."/>
            <person name="Tu T."/>
            <person name="Chai C.Y."/>
            <person name="Gao J.L."/>
            <person name="Fan L.J."/>
            <person name="van de Weg E."/>
            <person name="Wang J.Y."/>
            <person name="Gao Z.S."/>
        </authorList>
    </citation>
    <scope>NUCLEOTIDE SEQUENCE [LARGE SCALE GENOMIC DNA]</scope>
    <source>
        <tissue evidence="1">Leaves</tissue>
    </source>
</reference>
<proteinExistence type="predicted"/>
<sequence>MMQAMGFVPSMVVKFYEVVVEKVALAMVLSGNMVLLATIVAVESAMELQVDMVEAELVMILEEVDTIVAVVMEVGLDAELVVKKKSRILWWGQRRRRRHCSMWRRRRACASYGVDDGGGHGGGYVAGGEHGVDYEGGGSGRNGSGSTGAISYGASGAHRMGYGSGERACERLQWWEQ</sequence>
<evidence type="ECO:0000313" key="2">
    <source>
        <dbReference type="Proteomes" id="UP000516437"/>
    </source>
</evidence>
<gene>
    <name evidence="1" type="ORF">CJ030_MR8G028440</name>
</gene>
<accession>A0A6A1USR0</accession>
<comment type="caution">
    <text evidence="1">The sequence shown here is derived from an EMBL/GenBank/DDBJ whole genome shotgun (WGS) entry which is preliminary data.</text>
</comment>